<dbReference type="Gene3D" id="3.40.50.1000">
    <property type="entry name" value="HAD superfamily/HAD-like"/>
    <property type="match status" value="2"/>
</dbReference>
<comment type="similarity">
    <text evidence="2 9">Belongs to the cation transport ATPase (P-type) (TC 3.A.3) family. Type IB subfamily.</text>
</comment>
<accession>A0A3M6U6E4</accession>
<dbReference type="Pfam" id="PF00122">
    <property type="entry name" value="E1-E2_ATPase"/>
    <property type="match status" value="1"/>
</dbReference>
<dbReference type="GO" id="GO:0016887">
    <property type="term" value="F:ATP hydrolysis activity"/>
    <property type="evidence" value="ECO:0007669"/>
    <property type="project" value="InterPro"/>
</dbReference>
<evidence type="ECO:0000256" key="9">
    <source>
        <dbReference type="RuleBase" id="RU362081"/>
    </source>
</evidence>
<feature type="transmembrane region" description="Helical" evidence="9">
    <location>
        <begin position="653"/>
        <end position="675"/>
    </location>
</feature>
<comment type="subcellular location">
    <subcellularLocation>
        <location evidence="1">Golgi apparatus</location>
        <location evidence="1">trans-Golgi network membrane</location>
        <topology evidence="1">Multi-pass membrane protein</topology>
    </subcellularLocation>
    <subcellularLocation>
        <location evidence="9">Membrane</location>
    </subcellularLocation>
</comment>
<dbReference type="Pfam" id="PF00702">
    <property type="entry name" value="Hydrolase"/>
    <property type="match status" value="1"/>
</dbReference>
<keyword evidence="7 9" id="KW-1133">Transmembrane helix</keyword>
<feature type="region of interest" description="Disordered" evidence="10">
    <location>
        <begin position="265"/>
        <end position="284"/>
    </location>
</feature>
<dbReference type="InterPro" id="IPR036412">
    <property type="entry name" value="HAD-like_sf"/>
</dbReference>
<dbReference type="NCBIfam" id="TIGR01525">
    <property type="entry name" value="ATPase-IB_hvy"/>
    <property type="match status" value="1"/>
</dbReference>
<dbReference type="PRINTS" id="PR00941">
    <property type="entry name" value="CDATPASE"/>
</dbReference>
<evidence type="ECO:0000256" key="1">
    <source>
        <dbReference type="ARBA" id="ARBA00004166"/>
    </source>
</evidence>
<feature type="transmembrane region" description="Helical" evidence="9">
    <location>
        <begin position="687"/>
        <end position="713"/>
    </location>
</feature>
<dbReference type="InterPro" id="IPR051014">
    <property type="entry name" value="Cation_Transport_ATPase_IB"/>
</dbReference>
<keyword evidence="5 9" id="KW-0547">Nucleotide-binding</keyword>
<dbReference type="OrthoDB" id="436087at2759"/>
<dbReference type="InterPro" id="IPR059000">
    <property type="entry name" value="ATPase_P-type_domA"/>
</dbReference>
<keyword evidence="6 9" id="KW-0067">ATP-binding</keyword>
<dbReference type="PANTHER" id="PTHR48085:SF5">
    <property type="entry name" value="CADMIUM_ZINC-TRANSPORTING ATPASE HMA4-RELATED"/>
    <property type="match status" value="1"/>
</dbReference>
<sequence>MCQEFHCGCCSDDLPEDSCGCGECYHGRQDLENVFPFLKNGKIESFCEDGIDSYGEEETRDPCVSARSKSCCDDEKDSCNEETLCSPCPSASAKQPSDEAAECFQSKCCSTTVNDVRIGEPVKGSCSSQENSQQEKEDTCSEKASEQPAQATAMPDSSPCRGCCSEREIPESKSTESGGPSGRTSADCCGRTVADDWSDSCQTNCSHTDKDSGRPSSSADAISVSTCCESGSPRRSSCGQLTCQTRNPQLTVTCSPPEDNCCESQACSGSTRKPRGDNRYQKSQRKLSVEGLCDRSLSGSRISVTNRNGFYPLTPPTSPGIQESDHSSKKKPVIRESTTKLRVQNICCAMESTLVQESLEPLEGVKSIAVNVIGRVVYVRHDPEVTSATELVDTLNRNHLGASVMETGSQEHDDSKSLPPSLSTFLIYLLLQTILLMTGVVAFFCDASWYRWPAIAEIVFGIFPVLQKTYVSLKTCSVDINILILIAIAGTLSIEEWLDGAAVVYVFSFAEALQEFCMFKVHRTISGLMLKAPRVAILANTGECVLVESVAIGTTIAIRPGEFIPLDGEVIKGRAAVDESTVSGESVPVEKTVGSKVFSGTINQNGYLEVNTTSDSTSSTVSKVAQLVQEAQTGSGRIEVAINRFAKYYTPTVVVVAALVFVIPAILGAAGVGTYSQELKMWGERALVLLVIACPCALVMSTPIAMVCGITAAARKGALIKGGVHLETLAQLQVLAFDKTGTLTEGKFQVVDIECVFGVKERSALRLAAALESKSSHPLAAAIVSEFSGCVSEMRKSQSSSLPEVKCFKLHEGQGISGVVGGHHVQIGNYEFLKRVGNKALNKCMEEKYITWCNESKTVVFMAVDGKLAMMIALADTIRSESRGALDWLRKTRVQTAMITGDNSRTAMAVKSNLSLDECIADMKPQDKLSWIEERQGGMQIVECEVLGDDQQTRRCMLPYACCCSRHRYNAVKSRDSDKIIVGMVGDGVNDGPALAAANIGIAMGAGGTALAVEAADVALMSNNLTKIPELVQLGRFCRRVVAENISFSVILKLAIVIAALLGKAALWMAVLADVLGLLFVVINGLRPLWWNVAWRNDVKSEIATSVHSRPSYFYESYV</sequence>
<dbReference type="InterPro" id="IPR006121">
    <property type="entry name" value="HMA_dom"/>
</dbReference>
<feature type="region of interest" description="Disordered" evidence="10">
    <location>
        <begin position="198"/>
        <end position="219"/>
    </location>
</feature>
<evidence type="ECO:0000256" key="8">
    <source>
        <dbReference type="ARBA" id="ARBA00023136"/>
    </source>
</evidence>
<dbReference type="GO" id="GO:0005802">
    <property type="term" value="C:trans-Golgi network"/>
    <property type="evidence" value="ECO:0007669"/>
    <property type="project" value="UniProtKB-ARBA"/>
</dbReference>
<dbReference type="Gene3D" id="3.40.1110.10">
    <property type="entry name" value="Calcium-transporting ATPase, cytoplasmic domain N"/>
    <property type="match status" value="1"/>
</dbReference>
<keyword evidence="9" id="KW-0479">Metal-binding</keyword>
<feature type="transmembrane region" description="Helical" evidence="9">
    <location>
        <begin position="425"/>
        <end position="444"/>
    </location>
</feature>
<dbReference type="GO" id="GO:0016020">
    <property type="term" value="C:membrane"/>
    <property type="evidence" value="ECO:0007669"/>
    <property type="project" value="UniProtKB-SubCell"/>
</dbReference>
<dbReference type="InterPro" id="IPR008250">
    <property type="entry name" value="ATPase_P-typ_transduc_dom_A_sf"/>
</dbReference>
<evidence type="ECO:0000256" key="2">
    <source>
        <dbReference type="ARBA" id="ARBA00006024"/>
    </source>
</evidence>
<evidence type="ECO:0000256" key="3">
    <source>
        <dbReference type="ARBA" id="ARBA00012517"/>
    </source>
</evidence>
<dbReference type="InterPro" id="IPR023298">
    <property type="entry name" value="ATPase_P-typ_TM_dom_sf"/>
</dbReference>
<feature type="region of interest" description="Disordered" evidence="10">
    <location>
        <begin position="137"/>
        <end position="162"/>
    </location>
</feature>
<comment type="caution">
    <text evidence="12">The sequence shown here is derived from an EMBL/GenBank/DDBJ whole genome shotgun (WGS) entry which is preliminary data.</text>
</comment>
<dbReference type="InterPro" id="IPR001757">
    <property type="entry name" value="P_typ_ATPase"/>
</dbReference>
<dbReference type="GO" id="GO:0005524">
    <property type="term" value="F:ATP binding"/>
    <property type="evidence" value="ECO:0007669"/>
    <property type="project" value="UniProtKB-UniRule"/>
</dbReference>
<dbReference type="PROSITE" id="PS00154">
    <property type="entry name" value="ATPASE_E1_E2"/>
    <property type="match status" value="1"/>
</dbReference>
<evidence type="ECO:0000256" key="5">
    <source>
        <dbReference type="ARBA" id="ARBA00022741"/>
    </source>
</evidence>
<dbReference type="SUPFAM" id="SSF81665">
    <property type="entry name" value="Calcium ATPase, transmembrane domain M"/>
    <property type="match status" value="1"/>
</dbReference>
<dbReference type="InterPro" id="IPR023214">
    <property type="entry name" value="HAD_sf"/>
</dbReference>
<organism evidence="12 13">
    <name type="scientific">Pocillopora damicornis</name>
    <name type="common">Cauliflower coral</name>
    <name type="synonym">Millepora damicornis</name>
    <dbReference type="NCBI Taxonomy" id="46731"/>
    <lineage>
        <taxon>Eukaryota</taxon>
        <taxon>Metazoa</taxon>
        <taxon>Cnidaria</taxon>
        <taxon>Anthozoa</taxon>
        <taxon>Hexacorallia</taxon>
        <taxon>Scleractinia</taxon>
        <taxon>Astrocoeniina</taxon>
        <taxon>Pocilloporidae</taxon>
        <taxon>Pocillopora</taxon>
    </lineage>
</organism>
<feature type="compositionally biased region" description="Basic and acidic residues" evidence="10">
    <location>
        <begin position="323"/>
        <end position="333"/>
    </location>
</feature>
<evidence type="ECO:0000313" key="13">
    <source>
        <dbReference type="Proteomes" id="UP000275408"/>
    </source>
</evidence>
<dbReference type="Gene3D" id="2.70.150.10">
    <property type="entry name" value="Calcium-transporting ATPase, cytoplasmic transduction domain A"/>
    <property type="match status" value="1"/>
</dbReference>
<evidence type="ECO:0000256" key="6">
    <source>
        <dbReference type="ARBA" id="ARBA00022840"/>
    </source>
</evidence>
<dbReference type="STRING" id="46731.A0A3M6U6E4"/>
<dbReference type="EMBL" id="RCHS01002157">
    <property type="protein sequence ID" value="RMX49235.1"/>
    <property type="molecule type" value="Genomic_DNA"/>
</dbReference>
<dbReference type="PANTHER" id="PTHR48085">
    <property type="entry name" value="CADMIUM/ZINC-TRANSPORTING ATPASE HMA2-RELATED"/>
    <property type="match status" value="1"/>
</dbReference>
<evidence type="ECO:0000256" key="7">
    <source>
        <dbReference type="ARBA" id="ARBA00022989"/>
    </source>
</evidence>
<dbReference type="InterPro" id="IPR036163">
    <property type="entry name" value="HMA_dom_sf"/>
</dbReference>
<feature type="domain" description="HMA" evidence="11">
    <location>
        <begin position="337"/>
        <end position="403"/>
    </location>
</feature>
<feature type="region of interest" description="Disordered" evidence="10">
    <location>
        <begin position="308"/>
        <end position="333"/>
    </location>
</feature>
<dbReference type="PROSITE" id="PS50846">
    <property type="entry name" value="HMA_2"/>
    <property type="match status" value="1"/>
</dbReference>
<evidence type="ECO:0000259" key="11">
    <source>
        <dbReference type="PROSITE" id="PS50846"/>
    </source>
</evidence>
<dbReference type="SUPFAM" id="SSF81653">
    <property type="entry name" value="Calcium ATPase, transduction domain A"/>
    <property type="match status" value="1"/>
</dbReference>
<dbReference type="PRINTS" id="PR00119">
    <property type="entry name" value="CATATPASE"/>
</dbReference>
<keyword evidence="8 9" id="KW-0472">Membrane</keyword>
<evidence type="ECO:0000313" key="12">
    <source>
        <dbReference type="EMBL" id="RMX49235.1"/>
    </source>
</evidence>
<feature type="transmembrane region" description="Helical" evidence="9">
    <location>
        <begin position="1041"/>
        <end position="1061"/>
    </location>
</feature>
<evidence type="ECO:0000256" key="4">
    <source>
        <dbReference type="ARBA" id="ARBA00022692"/>
    </source>
</evidence>
<dbReference type="InterPro" id="IPR027256">
    <property type="entry name" value="P-typ_ATPase_IB"/>
</dbReference>
<dbReference type="InterPro" id="IPR018303">
    <property type="entry name" value="ATPase_P-typ_P_site"/>
</dbReference>
<dbReference type="InterPro" id="IPR023299">
    <property type="entry name" value="ATPase_P-typ_cyto_dom_N"/>
</dbReference>
<dbReference type="OMA" id="GHEHSHC"/>
<dbReference type="GO" id="GO:0140581">
    <property type="term" value="F:P-type monovalent copper transporter activity"/>
    <property type="evidence" value="ECO:0007669"/>
    <property type="project" value="UniProtKB-EC"/>
</dbReference>
<proteinExistence type="inferred from homology"/>
<protein>
    <recommendedName>
        <fullName evidence="3">P-type Cu(+) transporter</fullName>
        <ecNumber evidence="3">7.2.2.8</ecNumber>
    </recommendedName>
</protein>
<dbReference type="SUPFAM" id="SSF55008">
    <property type="entry name" value="HMA, heavy metal-associated domain"/>
    <property type="match status" value="1"/>
</dbReference>
<evidence type="ECO:0000256" key="10">
    <source>
        <dbReference type="SAM" id="MobiDB-lite"/>
    </source>
</evidence>
<dbReference type="NCBIfam" id="TIGR01494">
    <property type="entry name" value="ATPase_P-type"/>
    <property type="match status" value="1"/>
</dbReference>
<feature type="transmembrane region" description="Helical" evidence="9">
    <location>
        <begin position="1067"/>
        <end position="1086"/>
    </location>
</feature>
<keyword evidence="4 9" id="KW-0812">Transmembrane</keyword>
<dbReference type="EC" id="7.2.2.8" evidence="3"/>
<dbReference type="SUPFAM" id="SSF56784">
    <property type="entry name" value="HAD-like"/>
    <property type="match status" value="1"/>
</dbReference>
<name>A0A3M6U6E4_POCDA</name>
<gene>
    <name evidence="12" type="ORF">pdam_00005856</name>
</gene>
<dbReference type="FunFam" id="2.70.150.10:FF:000002">
    <property type="entry name" value="Copper-transporting ATPase 1, putative"/>
    <property type="match status" value="1"/>
</dbReference>
<dbReference type="GO" id="GO:0046872">
    <property type="term" value="F:metal ion binding"/>
    <property type="evidence" value="ECO:0007669"/>
    <property type="project" value="UniProtKB-KW"/>
</dbReference>
<dbReference type="Proteomes" id="UP000275408">
    <property type="component" value="Unassembled WGS sequence"/>
</dbReference>
<dbReference type="Gene3D" id="3.30.70.100">
    <property type="match status" value="1"/>
</dbReference>
<reference evidence="12 13" key="1">
    <citation type="journal article" date="2018" name="Sci. Rep.">
        <title>Comparative analysis of the Pocillopora damicornis genome highlights role of immune system in coral evolution.</title>
        <authorList>
            <person name="Cunning R."/>
            <person name="Bay R.A."/>
            <person name="Gillette P."/>
            <person name="Baker A.C."/>
            <person name="Traylor-Knowles N."/>
        </authorList>
    </citation>
    <scope>NUCLEOTIDE SEQUENCE [LARGE SCALE GENOMIC DNA]</scope>
    <source>
        <strain evidence="12">RSMAS</strain>
        <tissue evidence="12">Whole animal</tissue>
    </source>
</reference>
<dbReference type="AlphaFoldDB" id="A0A3M6U6E4"/>
<keyword evidence="13" id="KW-1185">Reference proteome</keyword>